<protein>
    <submittedName>
        <fullName evidence="2">Uncharacterized protein</fullName>
    </submittedName>
</protein>
<feature type="region of interest" description="Disordered" evidence="1">
    <location>
        <begin position="44"/>
        <end position="156"/>
    </location>
</feature>
<organism evidence="2 3">
    <name type="scientific">Cafeteria roenbergensis</name>
    <name type="common">Marine flagellate</name>
    <dbReference type="NCBI Taxonomy" id="33653"/>
    <lineage>
        <taxon>Eukaryota</taxon>
        <taxon>Sar</taxon>
        <taxon>Stramenopiles</taxon>
        <taxon>Bigyra</taxon>
        <taxon>Opalozoa</taxon>
        <taxon>Bicosoecida</taxon>
        <taxon>Cafeteriaceae</taxon>
        <taxon>Cafeteria</taxon>
    </lineage>
</organism>
<evidence type="ECO:0000256" key="1">
    <source>
        <dbReference type="SAM" id="MobiDB-lite"/>
    </source>
</evidence>
<gene>
    <name evidence="2" type="ORF">FNF27_04830</name>
</gene>
<evidence type="ECO:0000313" key="2">
    <source>
        <dbReference type="EMBL" id="KAA0173680.1"/>
    </source>
</evidence>
<feature type="compositionally biased region" description="Low complexity" evidence="1">
    <location>
        <begin position="338"/>
        <end position="353"/>
    </location>
</feature>
<feature type="compositionally biased region" description="Basic and acidic residues" evidence="1">
    <location>
        <begin position="48"/>
        <end position="64"/>
    </location>
</feature>
<comment type="caution">
    <text evidence="2">The sequence shown here is derived from an EMBL/GenBank/DDBJ whole genome shotgun (WGS) entry which is preliminary data.</text>
</comment>
<dbReference type="AlphaFoldDB" id="A0A5A8ECN2"/>
<sequence>MAAPYGRAGDGDGLGSSEEELPSVPQLVAEVNRLKLRLARSLELQAAADRDAGGSRDAERKLRDLEDDLEDERARRRKAEQRVRDLEDEASARPGDVGASKSDLEAQVRAARRDAEEERETADRLRRRIDSLEEEAAASRRDRDRSDVEEEVSRLRERLRDREQSLVEEREGRAKWKAEFEKLVEEAEALRAERDTLMASLGSAREHMEEQGREVATLRAALADIRGQLSSALASGGSGGFGEFARLREDHFRVTAELERVRRAHDAAVRHRMGDRGPLGGGSGGGGGGEDLRVRSRDVGGQSARGDDWGYGSRRGLAAAGAAAVMRAGRSGAGEGSSLGEPRSARGRGPSPGRSERHGDGGVAVGRAGMASARDAPRGRGPSVRTRARGRDPGRGASESGEEEEEGGSGSDVYGRLYARGKAKVERARSRSKDRPKQLKPKGSAYQPRALAFNKARAKELRGMPETLRRVVDSEENSRIYIDVSGRPRR</sequence>
<dbReference type="Proteomes" id="UP000322899">
    <property type="component" value="Unassembled WGS sequence"/>
</dbReference>
<proteinExistence type="predicted"/>
<evidence type="ECO:0000313" key="3">
    <source>
        <dbReference type="Proteomes" id="UP000322899"/>
    </source>
</evidence>
<feature type="compositionally biased region" description="Basic and acidic residues" evidence="1">
    <location>
        <begin position="423"/>
        <end position="437"/>
    </location>
</feature>
<accession>A0A5A8ECN2</accession>
<name>A0A5A8ECN2_CAFRO</name>
<feature type="compositionally biased region" description="Low complexity" evidence="1">
    <location>
        <begin position="310"/>
        <end position="330"/>
    </location>
</feature>
<feature type="compositionally biased region" description="Basic and acidic residues" evidence="1">
    <location>
        <begin position="102"/>
        <end position="156"/>
    </location>
</feature>
<feature type="region of interest" description="Disordered" evidence="1">
    <location>
        <begin position="269"/>
        <end position="448"/>
    </location>
</feature>
<reference evidence="2 3" key="1">
    <citation type="submission" date="2019-07" db="EMBL/GenBank/DDBJ databases">
        <title>Genomes of Cafeteria roenbergensis.</title>
        <authorList>
            <person name="Fischer M.G."/>
            <person name="Hackl T."/>
            <person name="Roman M."/>
        </authorList>
    </citation>
    <scope>NUCLEOTIDE SEQUENCE [LARGE SCALE GENOMIC DNA]</scope>
    <source>
        <strain evidence="2 3">E4-10P</strain>
    </source>
</reference>
<dbReference type="EMBL" id="VLTO01000030">
    <property type="protein sequence ID" value="KAA0173680.1"/>
    <property type="molecule type" value="Genomic_DNA"/>
</dbReference>
<feature type="compositionally biased region" description="Gly residues" evidence="1">
    <location>
        <begin position="277"/>
        <end position="289"/>
    </location>
</feature>
<feature type="region of interest" description="Disordered" evidence="1">
    <location>
        <begin position="1"/>
        <end position="21"/>
    </location>
</feature>